<evidence type="ECO:0000256" key="1">
    <source>
        <dbReference type="ARBA" id="ARBA00004141"/>
    </source>
</evidence>
<dbReference type="Proteomes" id="UP000092461">
    <property type="component" value="Unassembled WGS sequence"/>
</dbReference>
<dbReference type="VEuPathDB" id="VectorBase:LLOJ008021"/>
<dbReference type="EnsemblMetazoa" id="LLOJ008021-RA">
    <property type="protein sequence ID" value="LLOJ008021-PA"/>
    <property type="gene ID" value="LLOJ008021"/>
</dbReference>
<dbReference type="AlphaFoldDB" id="A0A1B0CT22"/>
<evidence type="ECO:0000256" key="7">
    <source>
        <dbReference type="ARBA" id="ARBA00023136"/>
    </source>
</evidence>
<evidence type="ECO:0000313" key="11">
    <source>
        <dbReference type="EnsemblMetazoa" id="LLOJ008021-PA"/>
    </source>
</evidence>
<sequence length="1197" mass="132336">MGSIDSHTSYTEIRRQSLDEECVGQTNRWTLPRRRVQNVVDNEKIVGGFCTIGRHRGATEFPQSQQELLQTHVNTMQHSSSAQDTQGETFMIQSQSITETDQAVTPDIADTLMELDAYLEEVEQKCERQWEPGESSTSGGTLPKVAGRRTTSLENVPRGHPYRCTIAFSPNRATSGPPGAEEQPERRWRRTSMRKTRPIVLPERHPTEETEMQETASTTVAAEGDLRDFLAYNSVRLTDTRDPVVVLREPQLCPVRPAPLPPTHSLPITPSHVALPTATEEQRPRQLGRRAEMQPRVVAINAESAGNPQIIVSHQRPNSAPARVPSTSEVSSVVTSRNPSPTASTISSSASSSIGSTAATPQRPRRSRSSSEEEDTQAQTGDTDDMHLDGGNRNTWPHNLSRALATLGCTLGLFNVSRFAIMSVHFGANFILQFLILSVIFGIPMLWLQMSLGAKMRAGCVSMWRISPISRGVGVTLLLVQGLVTLYSAVSVGWLLVYFRDSFVSRDDRYRWEEPFELFRGSVSNDSRLSDTVADYFSGVVLQRWHLGPAGRVGSTSGLGAVRFQVAFNLSIFWTLVFIVLCRGLRSYGKFVYVLAILPTLGITVLCTKLLTMIDFTSFQSIFPATDWQDFFMNSQSWMSAAQETFLTWCLAGASILTIYSRGTAPKSGGSSRDLRRDALLVALFTIYGLMMAALMGNSCVQILFNYGYLYFPGSYENIGTNVFLYPRDGPLLPPQIVSVPSKWLPRYSSVVGESFRRPGMVPSRESGYQVLRLVTELFPATLAAASRANISAVWSLLGFLVLLLFALAQLSAMWKPIAISLGESPSCVLLSCVTGLLLAIPLATESGISVIHFLDVILGGAWWLMLVWLAQLIAIFLIRGRPYSADLLVSDLHLTQTFSAFIAFAWNVLIPIGLIVLAIFEYKLSNAREFFHWRGTNYWPLWVRKVGGFLQVAIIQIIPVVAIIQIYRYITKGPPDILDRIQLLYRPEVDSGGRVRNFPSPEAQRPPTSPAAATTITLETHPNVQDDAPPKYTPPPSYTTATGARIAKLLRQSIRRSVRRILGESSGNRRQNEASPSRPPPDYSTVVVDPSGESGEMGPRVLYNSHTNRRSEPPPAATCQRLTAQDVAQLLRPRRTNFHRASSLGGCVEQVLRASLRHAQSRSVENLVLNAAPAGQSSCIDLDKSKSEDSFSIFLD</sequence>
<feature type="compositionally biased region" description="Low complexity" evidence="9">
    <location>
        <begin position="324"/>
        <end position="361"/>
    </location>
</feature>
<feature type="binding site" evidence="8">
    <location>
        <position position="408"/>
    </location>
    <ligand>
        <name>Na(+)</name>
        <dbReference type="ChEBI" id="CHEBI:29101"/>
        <label>1</label>
    </ligand>
</feature>
<feature type="region of interest" description="Disordered" evidence="9">
    <location>
        <begin position="126"/>
        <end position="193"/>
    </location>
</feature>
<feature type="transmembrane region" description="Helical" evidence="10">
    <location>
        <begin position="473"/>
        <end position="499"/>
    </location>
</feature>
<organism evidence="11 12">
    <name type="scientific">Lutzomyia longipalpis</name>
    <name type="common">Sand fly</name>
    <dbReference type="NCBI Taxonomy" id="7200"/>
    <lineage>
        <taxon>Eukaryota</taxon>
        <taxon>Metazoa</taxon>
        <taxon>Ecdysozoa</taxon>
        <taxon>Arthropoda</taxon>
        <taxon>Hexapoda</taxon>
        <taxon>Insecta</taxon>
        <taxon>Pterygota</taxon>
        <taxon>Neoptera</taxon>
        <taxon>Endopterygota</taxon>
        <taxon>Diptera</taxon>
        <taxon>Nematocera</taxon>
        <taxon>Psychodoidea</taxon>
        <taxon>Psychodidae</taxon>
        <taxon>Lutzomyia</taxon>
        <taxon>Lutzomyia</taxon>
    </lineage>
</organism>
<evidence type="ECO:0000256" key="10">
    <source>
        <dbReference type="SAM" id="Phobius"/>
    </source>
</evidence>
<keyword evidence="6 10" id="KW-1133">Transmembrane helix</keyword>
<evidence type="ECO:0000256" key="9">
    <source>
        <dbReference type="SAM" id="MobiDB-lite"/>
    </source>
</evidence>
<dbReference type="Pfam" id="PF00209">
    <property type="entry name" value="SNF"/>
    <property type="match status" value="1"/>
</dbReference>
<feature type="transmembrane region" description="Helical" evidence="10">
    <location>
        <begin position="899"/>
        <end position="921"/>
    </location>
</feature>
<dbReference type="VEuPathDB" id="VectorBase:LLONM1_003199"/>
<dbReference type="PANTHER" id="PTHR11616">
    <property type="entry name" value="SODIUM/CHLORIDE DEPENDENT TRANSPORTER"/>
    <property type="match status" value="1"/>
</dbReference>
<keyword evidence="12" id="KW-1185">Reference proteome</keyword>
<comment type="similarity">
    <text evidence="2">Belongs to the sodium:neurotransmitter symporter (SNF) (TC 2.A.22) family.</text>
</comment>
<feature type="binding site" evidence="8">
    <location>
        <position position="415"/>
    </location>
    <ligand>
        <name>Na(+)</name>
        <dbReference type="ChEBI" id="CHEBI:29101"/>
        <label>1</label>
    </ligand>
</feature>
<feature type="region of interest" description="Disordered" evidence="9">
    <location>
        <begin position="308"/>
        <end position="393"/>
    </location>
</feature>
<dbReference type="EMBL" id="AJWK01026923">
    <property type="status" value="NOT_ANNOTATED_CDS"/>
    <property type="molecule type" value="Genomic_DNA"/>
</dbReference>
<proteinExistence type="inferred from homology"/>
<feature type="transmembrane region" description="Helical" evidence="10">
    <location>
        <begin position="949"/>
        <end position="971"/>
    </location>
</feature>
<feature type="transmembrane region" description="Helical" evidence="10">
    <location>
        <begin position="793"/>
        <end position="815"/>
    </location>
</feature>
<feature type="compositionally biased region" description="Polar residues" evidence="9">
    <location>
        <begin position="308"/>
        <end position="318"/>
    </location>
</feature>
<feature type="transmembrane region" description="Helical" evidence="10">
    <location>
        <begin position="566"/>
        <end position="585"/>
    </location>
</feature>
<feature type="transmembrane region" description="Helical" evidence="10">
    <location>
        <begin position="430"/>
        <end position="452"/>
    </location>
</feature>
<comment type="subcellular location">
    <subcellularLocation>
        <location evidence="1">Membrane</location>
        <topology evidence="1">Multi-pass membrane protein</topology>
    </subcellularLocation>
</comment>
<dbReference type="GO" id="GO:0046872">
    <property type="term" value="F:metal ion binding"/>
    <property type="evidence" value="ECO:0007669"/>
    <property type="project" value="UniProtKB-KW"/>
</dbReference>
<feature type="region of interest" description="Disordered" evidence="9">
    <location>
        <begin position="1020"/>
        <end position="1042"/>
    </location>
</feature>
<evidence type="ECO:0000256" key="2">
    <source>
        <dbReference type="ARBA" id="ARBA00006459"/>
    </source>
</evidence>
<dbReference type="PROSITE" id="PS50267">
    <property type="entry name" value="NA_NEUROTRAN_SYMP_3"/>
    <property type="match status" value="1"/>
</dbReference>
<reference evidence="11" key="1">
    <citation type="submission" date="2020-05" db="UniProtKB">
        <authorList>
            <consortium name="EnsemblMetazoa"/>
        </authorList>
    </citation>
    <scope>IDENTIFICATION</scope>
    <source>
        <strain evidence="11">Jacobina</strain>
    </source>
</reference>
<dbReference type="PANTHER" id="PTHR11616:SF323">
    <property type="entry name" value="SODIUM-DEPENDENT TRANSPORTER BEDRAGGLED"/>
    <property type="match status" value="1"/>
</dbReference>
<evidence type="ECO:0000256" key="3">
    <source>
        <dbReference type="ARBA" id="ARBA00022448"/>
    </source>
</evidence>
<evidence type="ECO:0000256" key="8">
    <source>
        <dbReference type="PIRSR" id="PIRSR600175-1"/>
    </source>
</evidence>
<keyword evidence="3" id="KW-0813">Transport</keyword>
<accession>A0A1B0CT22</accession>
<dbReference type="PRINTS" id="PR00176">
    <property type="entry name" value="NANEUSMPORT"/>
</dbReference>
<feature type="region of interest" description="Disordered" evidence="9">
    <location>
        <begin position="1060"/>
        <end position="1099"/>
    </location>
</feature>
<protein>
    <recommendedName>
        <fullName evidence="13">Sodium-neurotransmitter symporter</fullName>
    </recommendedName>
</protein>
<feature type="transmembrane region" description="Helical" evidence="10">
    <location>
        <begin position="592"/>
        <end position="614"/>
    </location>
</feature>
<dbReference type="InterPro" id="IPR000175">
    <property type="entry name" value="Na/ntran_symport"/>
</dbReference>
<evidence type="ECO:0008006" key="13">
    <source>
        <dbReference type="Google" id="ProtNLM"/>
    </source>
</evidence>
<feature type="transmembrane region" description="Helical" evidence="10">
    <location>
        <begin position="857"/>
        <end position="879"/>
    </location>
</feature>
<feature type="compositionally biased region" description="Polar residues" evidence="9">
    <location>
        <begin position="1066"/>
        <end position="1076"/>
    </location>
</feature>
<keyword evidence="7 10" id="KW-0472">Membrane</keyword>
<dbReference type="GO" id="GO:0005283">
    <property type="term" value="F:amino acid:sodium symporter activity"/>
    <property type="evidence" value="ECO:0007669"/>
    <property type="project" value="TreeGrafter"/>
</dbReference>
<feature type="transmembrane region" description="Helical" evidence="10">
    <location>
        <begin position="680"/>
        <end position="705"/>
    </location>
</feature>
<dbReference type="InterPro" id="IPR037272">
    <property type="entry name" value="SNS_sf"/>
</dbReference>
<keyword evidence="8" id="KW-0479">Metal-binding</keyword>
<dbReference type="GO" id="GO:0005886">
    <property type="term" value="C:plasma membrane"/>
    <property type="evidence" value="ECO:0007669"/>
    <property type="project" value="TreeGrafter"/>
</dbReference>
<evidence type="ECO:0000313" key="12">
    <source>
        <dbReference type="Proteomes" id="UP000092461"/>
    </source>
</evidence>
<evidence type="ECO:0000256" key="5">
    <source>
        <dbReference type="ARBA" id="ARBA00022847"/>
    </source>
</evidence>
<evidence type="ECO:0000256" key="6">
    <source>
        <dbReference type="ARBA" id="ARBA00022989"/>
    </source>
</evidence>
<evidence type="ECO:0000256" key="4">
    <source>
        <dbReference type="ARBA" id="ARBA00022692"/>
    </source>
</evidence>
<dbReference type="GO" id="GO:0089718">
    <property type="term" value="P:amino acid import across plasma membrane"/>
    <property type="evidence" value="ECO:0007669"/>
    <property type="project" value="TreeGrafter"/>
</dbReference>
<dbReference type="SUPFAM" id="SSF161070">
    <property type="entry name" value="SNF-like"/>
    <property type="match status" value="1"/>
</dbReference>
<name>A0A1B0CT22_LUTLO</name>
<dbReference type="GO" id="GO:0015179">
    <property type="term" value="F:L-amino acid transmembrane transporter activity"/>
    <property type="evidence" value="ECO:0007669"/>
    <property type="project" value="TreeGrafter"/>
</dbReference>
<keyword evidence="4 10" id="KW-0812">Transmembrane</keyword>
<feature type="transmembrane region" description="Helical" evidence="10">
    <location>
        <begin position="827"/>
        <end position="845"/>
    </location>
</feature>
<keyword evidence="5" id="KW-0769">Symport</keyword>
<dbReference type="EMBL" id="AJWK01026921">
    <property type="status" value="NOT_ANNOTATED_CDS"/>
    <property type="molecule type" value="Genomic_DNA"/>
</dbReference>
<dbReference type="EMBL" id="AJWK01026920">
    <property type="status" value="NOT_ANNOTATED_CDS"/>
    <property type="molecule type" value="Genomic_DNA"/>
</dbReference>
<dbReference type="EMBL" id="AJWK01026922">
    <property type="status" value="NOT_ANNOTATED_CDS"/>
    <property type="molecule type" value="Genomic_DNA"/>
</dbReference>
<keyword evidence="8" id="KW-0915">Sodium</keyword>